<keyword evidence="3 6" id="KW-1133">Transmembrane helix</keyword>
<name>A0ABS1CEK9_9GAMM</name>
<comment type="caution">
    <text evidence="7">The sequence shown here is derived from an EMBL/GenBank/DDBJ whole genome shotgun (WGS) entry which is preliminary data.</text>
</comment>
<evidence type="ECO:0000313" key="8">
    <source>
        <dbReference type="Proteomes" id="UP000748752"/>
    </source>
</evidence>
<evidence type="ECO:0000256" key="5">
    <source>
        <dbReference type="SAM" id="MobiDB-lite"/>
    </source>
</evidence>
<feature type="transmembrane region" description="Helical" evidence="6">
    <location>
        <begin position="178"/>
        <end position="200"/>
    </location>
</feature>
<dbReference type="InterPro" id="IPR008217">
    <property type="entry name" value="Ccc1_fam"/>
</dbReference>
<feature type="region of interest" description="Disordered" evidence="5">
    <location>
        <begin position="30"/>
        <end position="49"/>
    </location>
</feature>
<evidence type="ECO:0008006" key="9">
    <source>
        <dbReference type="Google" id="ProtNLM"/>
    </source>
</evidence>
<evidence type="ECO:0000313" key="7">
    <source>
        <dbReference type="EMBL" id="MBK1630351.1"/>
    </source>
</evidence>
<keyword evidence="4 6" id="KW-0472">Membrane</keyword>
<sequence>MPRHSSACGAGARLARMGIATASGVYAPARARLPPNNSPAGSGSEQDQRRVGLEHLRALQAQDPGRVAADIEIRLQAGGLDAAAASDLVAESGKRAGGLPALAEATLPPPMAGKGDNPTARAFWMLASDLSASLLPVLPFALLPILPARVVSVVLTAALMLALGVWRARLGRRRTLPTALTTLGIAAAAGAVGLITGQLVDAWFGVG</sequence>
<organism evidence="7 8">
    <name type="scientific">Thiohalocapsa halophila</name>
    <dbReference type="NCBI Taxonomy" id="69359"/>
    <lineage>
        <taxon>Bacteria</taxon>
        <taxon>Pseudomonadati</taxon>
        <taxon>Pseudomonadota</taxon>
        <taxon>Gammaproteobacteria</taxon>
        <taxon>Chromatiales</taxon>
        <taxon>Chromatiaceae</taxon>
        <taxon>Thiohalocapsa</taxon>
    </lineage>
</organism>
<feature type="transmembrane region" description="Helical" evidence="6">
    <location>
        <begin position="148"/>
        <end position="166"/>
    </location>
</feature>
<gene>
    <name evidence="7" type="ORF">CKO31_06235</name>
</gene>
<evidence type="ECO:0000256" key="4">
    <source>
        <dbReference type="ARBA" id="ARBA00023136"/>
    </source>
</evidence>
<evidence type="ECO:0000256" key="1">
    <source>
        <dbReference type="ARBA" id="ARBA00004127"/>
    </source>
</evidence>
<proteinExistence type="predicted"/>
<evidence type="ECO:0000256" key="2">
    <source>
        <dbReference type="ARBA" id="ARBA00022692"/>
    </source>
</evidence>
<evidence type="ECO:0000256" key="6">
    <source>
        <dbReference type="SAM" id="Phobius"/>
    </source>
</evidence>
<evidence type="ECO:0000256" key="3">
    <source>
        <dbReference type="ARBA" id="ARBA00022989"/>
    </source>
</evidence>
<accession>A0ABS1CEK9</accession>
<dbReference type="Pfam" id="PF01988">
    <property type="entry name" value="VIT1"/>
    <property type="match status" value="1"/>
</dbReference>
<dbReference type="EMBL" id="NRRV01000011">
    <property type="protein sequence ID" value="MBK1630351.1"/>
    <property type="molecule type" value="Genomic_DNA"/>
</dbReference>
<keyword evidence="2 6" id="KW-0812">Transmembrane</keyword>
<comment type="subcellular location">
    <subcellularLocation>
        <location evidence="1">Endomembrane system</location>
        <topology evidence="1">Multi-pass membrane protein</topology>
    </subcellularLocation>
</comment>
<protein>
    <recommendedName>
        <fullName evidence="9">VIT family protein</fullName>
    </recommendedName>
</protein>
<dbReference type="Proteomes" id="UP000748752">
    <property type="component" value="Unassembled WGS sequence"/>
</dbReference>
<keyword evidence="8" id="KW-1185">Reference proteome</keyword>
<reference evidence="7 8" key="1">
    <citation type="journal article" date="2020" name="Microorganisms">
        <title>Osmotic Adaptation and Compatible Solute Biosynthesis of Phototrophic Bacteria as Revealed from Genome Analyses.</title>
        <authorList>
            <person name="Imhoff J.F."/>
            <person name="Rahn T."/>
            <person name="Kunzel S."/>
            <person name="Keller A."/>
            <person name="Neulinger S.C."/>
        </authorList>
    </citation>
    <scope>NUCLEOTIDE SEQUENCE [LARGE SCALE GENOMIC DNA]</scope>
    <source>
        <strain evidence="7 8">DSM 6210</strain>
    </source>
</reference>